<sequence length="190" mass="20295">MSIQARDVDPVVDVGARPLKLLDRRTELKIAIVGFGNFGQFLARTFTAQGHELLAYSRTDHSATARSLGFVSSMTSMNSASSTRTSSSSPRPSYPPRPCSGLCPSTAFTAARFLLTSSPSRSSRGTSFCSVCRGTLTSFARIPCSAPKAERPCTPSRRSYLSAVGKSSPRPRLSTARSNPKVNITKVSIG</sequence>
<dbReference type="Gene3D" id="3.40.50.720">
    <property type="entry name" value="NAD(P)-binding Rossmann-like Domain"/>
    <property type="match status" value="1"/>
</dbReference>
<dbReference type="SUPFAM" id="SSF51735">
    <property type="entry name" value="NAD(P)-binding Rossmann-fold domains"/>
    <property type="match status" value="1"/>
</dbReference>
<evidence type="ECO:0000259" key="2">
    <source>
        <dbReference type="Pfam" id="PF03807"/>
    </source>
</evidence>
<dbReference type="EMBL" id="PYDT01000010">
    <property type="protein sequence ID" value="THU46758.1"/>
    <property type="molecule type" value="Genomic_DNA"/>
</dbReference>
<gene>
    <name evidence="3" type="ORF">C4D60_Mb09t08260</name>
</gene>
<accession>A0A4S8IEV6</accession>
<dbReference type="GO" id="GO:0006571">
    <property type="term" value="P:tyrosine biosynthetic process"/>
    <property type="evidence" value="ECO:0007669"/>
    <property type="project" value="InterPro"/>
</dbReference>
<dbReference type="Pfam" id="PF03807">
    <property type="entry name" value="F420_oxidored"/>
    <property type="match status" value="1"/>
</dbReference>
<comment type="caution">
    <text evidence="3">The sequence shown here is derived from an EMBL/GenBank/DDBJ whole genome shotgun (WGS) entry which is preliminary data.</text>
</comment>
<evidence type="ECO:0000313" key="3">
    <source>
        <dbReference type="EMBL" id="THU46758.1"/>
    </source>
</evidence>
<name>A0A4S8IEV6_MUSBA</name>
<dbReference type="PANTHER" id="PTHR43207">
    <property type="entry name" value="AROGENATE DEHYDROGENASE-RELATED"/>
    <property type="match status" value="1"/>
</dbReference>
<feature type="region of interest" description="Disordered" evidence="1">
    <location>
        <begin position="77"/>
        <end position="96"/>
    </location>
</feature>
<dbReference type="InterPro" id="IPR028939">
    <property type="entry name" value="P5C_Rdtase_cat_N"/>
</dbReference>
<dbReference type="STRING" id="52838.A0A4S8IEV6"/>
<dbReference type="InterPro" id="IPR036291">
    <property type="entry name" value="NAD(P)-bd_dom_sf"/>
</dbReference>
<dbReference type="PANTHER" id="PTHR43207:SF4">
    <property type="entry name" value="AROGENATE DEHYDROGENASE 2, CHLOROPLASTIC"/>
    <property type="match status" value="1"/>
</dbReference>
<dbReference type="InterPro" id="IPR045011">
    <property type="entry name" value="TYRAAT1/2"/>
</dbReference>
<dbReference type="AlphaFoldDB" id="A0A4S8IEV6"/>
<dbReference type="GO" id="GO:0033730">
    <property type="term" value="F:arogenate dehydrogenase (NADP+) activity"/>
    <property type="evidence" value="ECO:0007669"/>
    <property type="project" value="InterPro"/>
</dbReference>
<evidence type="ECO:0000313" key="4">
    <source>
        <dbReference type="Proteomes" id="UP000317650"/>
    </source>
</evidence>
<feature type="region of interest" description="Disordered" evidence="1">
    <location>
        <begin position="155"/>
        <end position="182"/>
    </location>
</feature>
<evidence type="ECO:0000256" key="1">
    <source>
        <dbReference type="SAM" id="MobiDB-lite"/>
    </source>
</evidence>
<dbReference type="Proteomes" id="UP000317650">
    <property type="component" value="Chromosome 9"/>
</dbReference>
<keyword evidence="4" id="KW-1185">Reference proteome</keyword>
<feature type="domain" description="Pyrroline-5-carboxylate reductase catalytic N-terminal" evidence="2">
    <location>
        <begin position="29"/>
        <end position="67"/>
    </location>
</feature>
<reference evidence="3 4" key="1">
    <citation type="journal article" date="2019" name="Nat. Plants">
        <title>Genome sequencing of Musa balbisiana reveals subgenome evolution and function divergence in polyploid bananas.</title>
        <authorList>
            <person name="Yao X."/>
        </authorList>
    </citation>
    <scope>NUCLEOTIDE SEQUENCE [LARGE SCALE GENOMIC DNA]</scope>
    <source>
        <strain evidence="4">cv. DH-PKW</strain>
        <tissue evidence="3">Leaves</tissue>
    </source>
</reference>
<protein>
    <recommendedName>
        <fullName evidence="2">Pyrroline-5-carboxylate reductase catalytic N-terminal domain-containing protein</fullName>
    </recommendedName>
</protein>
<proteinExistence type="predicted"/>
<feature type="compositionally biased region" description="Low complexity" evidence="1">
    <location>
        <begin position="77"/>
        <end position="91"/>
    </location>
</feature>
<organism evidence="3 4">
    <name type="scientific">Musa balbisiana</name>
    <name type="common">Banana</name>
    <dbReference type="NCBI Taxonomy" id="52838"/>
    <lineage>
        <taxon>Eukaryota</taxon>
        <taxon>Viridiplantae</taxon>
        <taxon>Streptophyta</taxon>
        <taxon>Embryophyta</taxon>
        <taxon>Tracheophyta</taxon>
        <taxon>Spermatophyta</taxon>
        <taxon>Magnoliopsida</taxon>
        <taxon>Liliopsida</taxon>
        <taxon>Zingiberales</taxon>
        <taxon>Musaceae</taxon>
        <taxon>Musa</taxon>
    </lineage>
</organism>